<dbReference type="InterPro" id="IPR002123">
    <property type="entry name" value="Plipid/glycerol_acylTrfase"/>
</dbReference>
<evidence type="ECO:0000313" key="5">
    <source>
        <dbReference type="Proteomes" id="UP001576780"/>
    </source>
</evidence>
<evidence type="ECO:0000256" key="2">
    <source>
        <dbReference type="ARBA" id="ARBA00023315"/>
    </source>
</evidence>
<dbReference type="Pfam" id="PF01553">
    <property type="entry name" value="Acyltransferase"/>
    <property type="match status" value="1"/>
</dbReference>
<dbReference type="CDD" id="cd07989">
    <property type="entry name" value="LPLAT_AGPAT-like"/>
    <property type="match status" value="1"/>
</dbReference>
<keyword evidence="1" id="KW-0808">Transferase</keyword>
<keyword evidence="2 4" id="KW-0012">Acyltransferase</keyword>
<dbReference type="SMART" id="SM00563">
    <property type="entry name" value="PlsC"/>
    <property type="match status" value="1"/>
</dbReference>
<accession>A0ABV4WE47</accession>
<sequence>MMTQVDSSSRSLATLKSTNLNSSVSPWVSSLAYPIGRYIILPIYFGQISITGRENIPKEGPVIFAPTHRSRWDPFTLGYAAGRDITGRDLHFMVSANEMLGIQGWFIRCMGGFPVDTDHPGISSIRHGIELLQNQQVLVMFPEGNIFRENYIQPLKPGFARIALQAEASQCNLGIRVVPIAIKYSQEVPHRGCNVTINIGSPLKVADYRGNSVKHSAQRLTEDLQTSLKRLYECPLNQSLS</sequence>
<evidence type="ECO:0000313" key="4">
    <source>
        <dbReference type="EMBL" id="MFB2833353.1"/>
    </source>
</evidence>
<protein>
    <submittedName>
        <fullName evidence="4">Lysophospholipid acyltransferase family protein</fullName>
    </submittedName>
</protein>
<name>A0ABV4WE47_9CYAN</name>
<proteinExistence type="predicted"/>
<dbReference type="PANTHER" id="PTHR10434">
    <property type="entry name" value="1-ACYL-SN-GLYCEROL-3-PHOSPHATE ACYLTRANSFERASE"/>
    <property type="match status" value="1"/>
</dbReference>
<comment type="caution">
    <text evidence="4">The sequence shown here is derived from an EMBL/GenBank/DDBJ whole genome shotgun (WGS) entry which is preliminary data.</text>
</comment>
<evidence type="ECO:0000256" key="1">
    <source>
        <dbReference type="ARBA" id="ARBA00022679"/>
    </source>
</evidence>
<dbReference type="EMBL" id="JBHFNT010000031">
    <property type="protein sequence ID" value="MFB2833353.1"/>
    <property type="molecule type" value="Genomic_DNA"/>
</dbReference>
<reference evidence="4 5" key="1">
    <citation type="submission" date="2024-09" db="EMBL/GenBank/DDBJ databases">
        <title>Floridaenema gen nov. (Aerosakkonemataceae, Aerosakkonematales ord. nov., Cyanobacteria) from benthic tropical and subtropical fresh waters, with the description of four new species.</title>
        <authorList>
            <person name="Moretto J.A."/>
            <person name="Berthold D.E."/>
            <person name="Lefler F.W."/>
            <person name="Huang I.-S."/>
            <person name="Laughinghouse H. IV."/>
        </authorList>
    </citation>
    <scope>NUCLEOTIDE SEQUENCE [LARGE SCALE GENOMIC DNA]</scope>
    <source>
        <strain evidence="4 5">BLCC-F167</strain>
    </source>
</reference>
<organism evidence="4 5">
    <name type="scientific">Floridaenema evergladense BLCC-F167</name>
    <dbReference type="NCBI Taxonomy" id="3153639"/>
    <lineage>
        <taxon>Bacteria</taxon>
        <taxon>Bacillati</taxon>
        <taxon>Cyanobacteriota</taxon>
        <taxon>Cyanophyceae</taxon>
        <taxon>Oscillatoriophycideae</taxon>
        <taxon>Aerosakkonematales</taxon>
        <taxon>Aerosakkonemataceae</taxon>
        <taxon>Floridanema</taxon>
        <taxon>Floridanema evergladense</taxon>
    </lineage>
</organism>
<dbReference type="GO" id="GO:0016746">
    <property type="term" value="F:acyltransferase activity"/>
    <property type="evidence" value="ECO:0007669"/>
    <property type="project" value="UniProtKB-KW"/>
</dbReference>
<feature type="domain" description="Phospholipid/glycerol acyltransferase" evidence="3">
    <location>
        <begin position="62"/>
        <end position="185"/>
    </location>
</feature>
<keyword evidence="5" id="KW-1185">Reference proteome</keyword>
<dbReference type="RefSeq" id="WP_413275815.1">
    <property type="nucleotide sequence ID" value="NZ_JBHFNT010000031.1"/>
</dbReference>
<dbReference type="SUPFAM" id="SSF69593">
    <property type="entry name" value="Glycerol-3-phosphate (1)-acyltransferase"/>
    <property type="match status" value="1"/>
</dbReference>
<gene>
    <name evidence="4" type="ORF">ACE1CA_02350</name>
</gene>
<evidence type="ECO:0000259" key="3">
    <source>
        <dbReference type="SMART" id="SM00563"/>
    </source>
</evidence>
<dbReference type="PANTHER" id="PTHR10434:SF40">
    <property type="entry name" value="1-ACYL-SN-GLYCEROL-3-PHOSPHATE ACYLTRANSFERASE"/>
    <property type="match status" value="1"/>
</dbReference>
<dbReference type="Proteomes" id="UP001576780">
    <property type="component" value="Unassembled WGS sequence"/>
</dbReference>